<dbReference type="Gene3D" id="1.10.10.10">
    <property type="entry name" value="Winged helix-like DNA-binding domain superfamily/Winged helix DNA-binding domain"/>
    <property type="match status" value="3"/>
</dbReference>
<evidence type="ECO:0000256" key="3">
    <source>
        <dbReference type="ARBA" id="ARBA00023163"/>
    </source>
</evidence>
<comment type="caution">
    <text evidence="8">The sequence shown here is derived from an EMBL/GenBank/DDBJ whole genome shotgun (WGS) entry which is preliminary data.</text>
</comment>
<dbReference type="InterPro" id="IPR039748">
    <property type="entry name" value="RPC3"/>
</dbReference>
<protein>
    <recommendedName>
        <fullName evidence="5">DNA-directed RNA polymerase III subunit RPC3</fullName>
        <shortName evidence="5">RNA polymerase III subunit C3</shortName>
    </recommendedName>
</protein>
<dbReference type="EMBL" id="JAODUP010000147">
    <property type="protein sequence ID" value="KAK2159751.1"/>
    <property type="molecule type" value="Genomic_DNA"/>
</dbReference>
<evidence type="ECO:0000259" key="7">
    <source>
        <dbReference type="Pfam" id="PF22536"/>
    </source>
</evidence>
<dbReference type="FunFam" id="1.10.10.10:FF:000256">
    <property type="entry name" value="DNA-directed RNA polymerase III subunit RPC3"/>
    <property type="match status" value="1"/>
</dbReference>
<evidence type="ECO:0000256" key="1">
    <source>
        <dbReference type="ARBA" id="ARBA00004123"/>
    </source>
</evidence>
<dbReference type="Gene3D" id="6.10.140.1450">
    <property type="match status" value="1"/>
</dbReference>
<dbReference type="InterPro" id="IPR008806">
    <property type="entry name" value="RNA_pol_III_Rpc82_C"/>
</dbReference>
<evidence type="ECO:0000259" key="6">
    <source>
        <dbReference type="Pfam" id="PF05645"/>
    </source>
</evidence>
<dbReference type="GO" id="GO:0006351">
    <property type="term" value="P:DNA-templated transcription"/>
    <property type="evidence" value="ECO:0007669"/>
    <property type="project" value="InterPro"/>
</dbReference>
<dbReference type="PANTHER" id="PTHR12949:SF0">
    <property type="entry name" value="DNA-DIRECTED RNA POLYMERASE III SUBUNIT RPC3"/>
    <property type="match status" value="1"/>
</dbReference>
<dbReference type="Pfam" id="PF22536">
    <property type="entry name" value="WHD_POLR3C"/>
    <property type="match status" value="1"/>
</dbReference>
<evidence type="ECO:0000256" key="2">
    <source>
        <dbReference type="ARBA" id="ARBA00022478"/>
    </source>
</evidence>
<proteinExistence type="inferred from homology"/>
<evidence type="ECO:0000256" key="4">
    <source>
        <dbReference type="ARBA" id="ARBA00023242"/>
    </source>
</evidence>
<keyword evidence="9" id="KW-1185">Reference proteome</keyword>
<dbReference type="FunFam" id="1.10.10.10:FF:000199">
    <property type="entry name" value="DNA-directed RNA polymerase III subunit RPC3"/>
    <property type="match status" value="1"/>
</dbReference>
<organism evidence="8 9">
    <name type="scientific">Paralvinella palmiformis</name>
    <dbReference type="NCBI Taxonomy" id="53620"/>
    <lineage>
        <taxon>Eukaryota</taxon>
        <taxon>Metazoa</taxon>
        <taxon>Spiralia</taxon>
        <taxon>Lophotrochozoa</taxon>
        <taxon>Annelida</taxon>
        <taxon>Polychaeta</taxon>
        <taxon>Sedentaria</taxon>
        <taxon>Canalipalpata</taxon>
        <taxon>Terebellida</taxon>
        <taxon>Terebelliformia</taxon>
        <taxon>Alvinellidae</taxon>
        <taxon>Paralvinella</taxon>
    </lineage>
</organism>
<reference evidence="8" key="1">
    <citation type="journal article" date="2023" name="Mol. Biol. Evol.">
        <title>Third-Generation Sequencing Reveals the Adaptive Role of the Epigenome in Three Deep-Sea Polychaetes.</title>
        <authorList>
            <person name="Perez M."/>
            <person name="Aroh O."/>
            <person name="Sun Y."/>
            <person name="Lan Y."/>
            <person name="Juniper S.K."/>
            <person name="Young C.R."/>
            <person name="Angers B."/>
            <person name="Qian P.Y."/>
        </authorList>
    </citation>
    <scope>NUCLEOTIDE SEQUENCE</scope>
    <source>
        <strain evidence="8">P08H-3</strain>
    </source>
</reference>
<comment type="subunit">
    <text evidence="5">Component of the RNA polymerase III (Pol III) complex consisting of 17 subunits.</text>
</comment>
<dbReference type="Proteomes" id="UP001208570">
    <property type="component" value="Unassembled WGS sequence"/>
</dbReference>
<dbReference type="InterPro" id="IPR036388">
    <property type="entry name" value="WH-like_DNA-bd_sf"/>
</dbReference>
<sequence>MCLYTSKTLFGDVAELITEELLLHGQLQMSEVINKVHTRLTAALPESSRSPVSAYDIRDQFIKLTQTQFIQRCPGIHNVEEDTPESKALPLFNEQSEEQLYIIPDIDLTGLKRKREGDSSEQAIKKVKVEKGVSDADIYWRVKYDRFDRYLRDQTIIQAVVNKVDRMAGEIMRTILRQSELVSDACATVINPLSYNEIYQALPKELNLTRQLVDQYLKIIVEDSTNFLLKVGDSAGGMYTIDFNKCYTTLCKAHIMSVVQERFGSKSSRIYRLLIVKKQLEQKQIEEFAMVPAKEAKEILYKMLEEQFVRFTEIPKTPDHAPSRTFYLFSVDINQVAHMLLERCCKALYNLMAKRIQELTEHKRLLEKQQRVDAVIASLEQTEADETQRQEIEEMLTPAERSLISKVKNNTKSQLLDDEIFLKYKAISGDEEMLASNIKLKGLMKIQWEKSQLRRTVRSLKGGNPN</sequence>
<comment type="function">
    <text evidence="5">DNA-dependent RNA polymerase catalyzes the transcription of DNA into RNA using the four ribonucleoside triphosphates as substrates. Specific core component of RNA polymerase III which synthesizes small RNAs, such as 5S rRNA and tRNAs.</text>
</comment>
<comment type="subcellular location">
    <subcellularLocation>
        <location evidence="1 5">Nucleus</location>
    </subcellularLocation>
</comment>
<dbReference type="Pfam" id="PF20912">
    <property type="entry name" value="RPC3_helical"/>
    <property type="match status" value="1"/>
</dbReference>
<keyword evidence="4 5" id="KW-0539">Nucleus</keyword>
<keyword evidence="2 5" id="KW-0240">DNA-directed RNA polymerase</keyword>
<dbReference type="InterPro" id="IPR055207">
    <property type="entry name" value="POLR3C_WHD"/>
</dbReference>
<accession>A0AAD9JV33</accession>
<dbReference type="GO" id="GO:0005666">
    <property type="term" value="C:RNA polymerase III complex"/>
    <property type="evidence" value="ECO:0007669"/>
    <property type="project" value="UniProtKB-UniRule"/>
</dbReference>
<dbReference type="PANTHER" id="PTHR12949">
    <property type="entry name" value="RNA POLYMERASE III DNA DIRECTED -RELATED"/>
    <property type="match status" value="1"/>
</dbReference>
<keyword evidence="3 5" id="KW-0804">Transcription</keyword>
<evidence type="ECO:0000313" key="9">
    <source>
        <dbReference type="Proteomes" id="UP001208570"/>
    </source>
</evidence>
<feature type="domain" description="DNA-directed RNA polymerase III subunit RPC3 winged-helix" evidence="7">
    <location>
        <begin position="256"/>
        <end position="331"/>
    </location>
</feature>
<dbReference type="Pfam" id="PF05645">
    <property type="entry name" value="RNA_pol_Rpc82"/>
    <property type="match status" value="1"/>
</dbReference>
<gene>
    <name evidence="8" type="ORF">LSH36_147g08032</name>
</gene>
<evidence type="ECO:0000256" key="5">
    <source>
        <dbReference type="RuleBase" id="RU367076"/>
    </source>
</evidence>
<comment type="similarity">
    <text evidence="5">Belongs to the eukaryotic RPC3/POLR3C RNA polymerase subunit family.</text>
</comment>
<dbReference type="GO" id="GO:0003697">
    <property type="term" value="F:single-stranded DNA binding"/>
    <property type="evidence" value="ECO:0007669"/>
    <property type="project" value="UniProtKB-UniRule"/>
</dbReference>
<name>A0AAD9JV33_9ANNE</name>
<feature type="domain" description="RNA polymerase III Rpc82 C -terminal" evidence="6">
    <location>
        <begin position="60"/>
        <end position="245"/>
    </location>
</feature>
<dbReference type="AlphaFoldDB" id="A0AAD9JV33"/>
<evidence type="ECO:0000313" key="8">
    <source>
        <dbReference type="EMBL" id="KAK2159751.1"/>
    </source>
</evidence>